<reference evidence="12 13" key="2">
    <citation type="submission" date="2018-11" db="EMBL/GenBank/DDBJ databases">
        <authorList>
            <consortium name="Pathogen Informatics"/>
        </authorList>
    </citation>
    <scope>NUCLEOTIDE SEQUENCE [LARGE SCALE GENOMIC DNA]</scope>
    <source>
        <strain evidence="12 13">MHpl1</strain>
    </source>
</reference>
<dbReference type="SUPFAM" id="SSF50784">
    <property type="entry name" value="Transcription factor IIA (TFIIA), beta-barrel domain"/>
    <property type="match status" value="1"/>
</dbReference>
<dbReference type="Gene3D" id="1.10.287.190">
    <property type="entry name" value="Transcription factor IIA gamma subunit, alpha-helical domain"/>
    <property type="match status" value="2"/>
</dbReference>
<dbReference type="EMBL" id="UZAF01017500">
    <property type="protein sequence ID" value="VDO42270.1"/>
    <property type="molecule type" value="Genomic_DNA"/>
</dbReference>
<feature type="region of interest" description="Disordered" evidence="9">
    <location>
        <begin position="25"/>
        <end position="53"/>
    </location>
</feature>
<feature type="compositionally biased region" description="Polar residues" evidence="9">
    <location>
        <begin position="25"/>
        <end position="39"/>
    </location>
</feature>
<dbReference type="FunFam" id="1.10.287.190:FF:000001">
    <property type="entry name" value="Transcription initiation factor IIA subunit 2"/>
    <property type="match status" value="2"/>
</dbReference>
<feature type="domain" description="Transcription initiation factor IIA gamma subunit N-terminal" evidence="10">
    <location>
        <begin position="411"/>
        <end position="457"/>
    </location>
</feature>
<dbReference type="WBParaSite" id="HPLM_0001122701-mRNA-1">
    <property type="protein sequence ID" value="HPLM_0001122701-mRNA-1"/>
    <property type="gene ID" value="HPLM_0001122701"/>
</dbReference>
<sequence>MTGDEDLEMEGTEDLASERIEQVIDCSNSLGPNDEQYSSDNDDEQSTSNFSDVGAPTVVDDSVYALQAHAQDCFTIAVIAERWLASGGEDDVAFLWDQQVSDCDPVIEIAHNDSVTHVSFNNQQTLLATADMSGEIIITHLSDLSSRAKLNDCNDLEWMCWHTTSDILFAGDKDGMVWMWLIGPSGVAQSKVYSGDGSPCTNGQLLPDGKRLMAGYADGAVRLWNLKDGTFSVLKVNSAVTAIHHHVSKPIGAVGTEAGTVHVINTAHLDRLTAAIEFPALSESKNSDEEQVNVESCVECIQFAPFNSWLAVGRNDGTLCIYETTSTTPRSIYRAPSSQAMVRALWSMEGNTPFLCVGSVDCFLRIFDARDGALYKELGNGADEILDMVILGSNPLRIMTAGSGGIIRMTYYQMYRNTTLGEALQKTLDDLVHEQMIPPQLAVKVLAIYDKAINKALAQKAKNKMYFKASLYKTMAYMMYRETTLGSALSRTLDEFVEEGLITRPLAMKVLTTFDKNINKALAYRVKNKVQFKADKLVTYRYCDNVWTFVINGVEFRDVHRSIDRTVDRVKIVACDGRAPGLAGTTSGTA</sequence>
<accession>A0A0N4WJM9</accession>
<dbReference type="CDD" id="cd10014">
    <property type="entry name" value="TFIIA_gamma_C"/>
    <property type="match status" value="1"/>
</dbReference>
<keyword evidence="3 8" id="KW-0853">WD repeat</keyword>
<gene>
    <name evidence="12" type="ORF">HPLM_LOCUS11219</name>
</gene>
<evidence type="ECO:0000256" key="4">
    <source>
        <dbReference type="ARBA" id="ARBA00022737"/>
    </source>
</evidence>
<dbReference type="FunFam" id="2.30.18.10:FF:000001">
    <property type="entry name" value="Transcription initiation factor IIA subunit 2"/>
    <property type="match status" value="1"/>
</dbReference>
<evidence type="ECO:0000259" key="10">
    <source>
        <dbReference type="Pfam" id="PF02268"/>
    </source>
</evidence>
<keyword evidence="6" id="KW-0804">Transcription</keyword>
<dbReference type="GO" id="GO:0006367">
    <property type="term" value="P:transcription initiation at RNA polymerase II promoter"/>
    <property type="evidence" value="ECO:0007669"/>
    <property type="project" value="InterPro"/>
</dbReference>
<dbReference type="InterPro" id="IPR009088">
    <property type="entry name" value="TFIIA_b-brl"/>
</dbReference>
<dbReference type="InterPro" id="IPR015871">
    <property type="entry name" value="TFIIA_gsu_C"/>
</dbReference>
<organism evidence="14">
    <name type="scientific">Haemonchus placei</name>
    <name type="common">Barber's pole worm</name>
    <dbReference type="NCBI Taxonomy" id="6290"/>
    <lineage>
        <taxon>Eukaryota</taxon>
        <taxon>Metazoa</taxon>
        <taxon>Ecdysozoa</taxon>
        <taxon>Nematoda</taxon>
        <taxon>Chromadorea</taxon>
        <taxon>Rhabditida</taxon>
        <taxon>Rhabditina</taxon>
        <taxon>Rhabditomorpha</taxon>
        <taxon>Strongyloidea</taxon>
        <taxon>Trichostrongylidae</taxon>
        <taxon>Haemonchus</taxon>
    </lineage>
</organism>
<dbReference type="InterPro" id="IPR009083">
    <property type="entry name" value="TFIIA_a-hlx"/>
</dbReference>
<keyword evidence="4" id="KW-0677">Repeat</keyword>
<dbReference type="InterPro" id="IPR015943">
    <property type="entry name" value="WD40/YVTN_repeat-like_dom_sf"/>
</dbReference>
<dbReference type="InterPro" id="IPR001680">
    <property type="entry name" value="WD40_rpt"/>
</dbReference>
<dbReference type="Gene3D" id="2.130.10.10">
    <property type="entry name" value="YVTN repeat-like/Quinoprotein amine dehydrogenase"/>
    <property type="match status" value="1"/>
</dbReference>
<keyword evidence="13" id="KW-1185">Reference proteome</keyword>
<dbReference type="InterPro" id="IPR015872">
    <property type="entry name" value="TFIIA_gsu_N"/>
</dbReference>
<dbReference type="AlphaFoldDB" id="A0A0N4WJM9"/>
<evidence type="ECO:0000256" key="1">
    <source>
        <dbReference type="ARBA" id="ARBA00004123"/>
    </source>
</evidence>
<keyword evidence="5" id="KW-0805">Transcription regulation</keyword>
<dbReference type="CDD" id="cd10145">
    <property type="entry name" value="TFIIA_gamma_N"/>
    <property type="match status" value="2"/>
</dbReference>
<proteinExistence type="inferred from homology"/>
<evidence type="ECO:0000256" key="3">
    <source>
        <dbReference type="ARBA" id="ARBA00022574"/>
    </source>
</evidence>
<name>A0A0N4WJM9_HAEPC</name>
<dbReference type="Proteomes" id="UP000268014">
    <property type="component" value="Unassembled WGS sequence"/>
</dbReference>
<dbReference type="SUPFAM" id="SSF47396">
    <property type="entry name" value="Transcription factor IIA (TFIIA), alpha-helical domain"/>
    <property type="match status" value="2"/>
</dbReference>
<feature type="domain" description="Transcription initiation factor IIA gamma subunit N-terminal" evidence="10">
    <location>
        <begin position="477"/>
        <end position="522"/>
    </location>
</feature>
<dbReference type="PANTHER" id="PTHR19857:SF8">
    <property type="entry name" value="ANGIO-ASSOCIATED MIGRATORY CELL PROTEIN"/>
    <property type="match status" value="1"/>
</dbReference>
<evidence type="ECO:0000259" key="11">
    <source>
        <dbReference type="Pfam" id="PF02751"/>
    </source>
</evidence>
<dbReference type="InterPro" id="IPR036322">
    <property type="entry name" value="WD40_repeat_dom_sf"/>
</dbReference>
<evidence type="ECO:0000313" key="13">
    <source>
        <dbReference type="Proteomes" id="UP000268014"/>
    </source>
</evidence>
<reference evidence="14" key="1">
    <citation type="submission" date="2017-02" db="UniProtKB">
        <authorList>
            <consortium name="WormBaseParasite"/>
        </authorList>
    </citation>
    <scope>IDENTIFICATION</scope>
</reference>
<dbReference type="GO" id="GO:0005672">
    <property type="term" value="C:transcription factor TFIIA complex"/>
    <property type="evidence" value="ECO:0007669"/>
    <property type="project" value="InterPro"/>
</dbReference>
<dbReference type="Gene3D" id="2.30.18.10">
    <property type="entry name" value="Transcription factor IIA (TFIIA), beta-barrel domain"/>
    <property type="match status" value="1"/>
</dbReference>
<dbReference type="PROSITE" id="PS00678">
    <property type="entry name" value="WD_REPEATS_1"/>
    <property type="match status" value="1"/>
</dbReference>
<evidence type="ECO:0000256" key="6">
    <source>
        <dbReference type="ARBA" id="ARBA00023163"/>
    </source>
</evidence>
<dbReference type="InterPro" id="IPR019775">
    <property type="entry name" value="WD40_repeat_CS"/>
</dbReference>
<dbReference type="Pfam" id="PF00400">
    <property type="entry name" value="WD40"/>
    <property type="match status" value="3"/>
</dbReference>
<evidence type="ECO:0000256" key="7">
    <source>
        <dbReference type="ARBA" id="ARBA00023242"/>
    </source>
</evidence>
<dbReference type="Pfam" id="PF02751">
    <property type="entry name" value="TFIIA_gamma_C"/>
    <property type="match status" value="1"/>
</dbReference>
<comment type="similarity">
    <text evidence="2">Belongs to the TFIIA subunit 2 family.</text>
</comment>
<evidence type="ECO:0000313" key="12">
    <source>
        <dbReference type="EMBL" id="VDO42270.1"/>
    </source>
</evidence>
<evidence type="ECO:0000256" key="5">
    <source>
        <dbReference type="ARBA" id="ARBA00023015"/>
    </source>
</evidence>
<dbReference type="STRING" id="6290.A0A0N4WJM9"/>
<evidence type="ECO:0000313" key="14">
    <source>
        <dbReference type="WBParaSite" id="HPLM_0001122701-mRNA-1"/>
    </source>
</evidence>
<dbReference type="OMA" id="GPDEVMW"/>
<evidence type="ECO:0000256" key="9">
    <source>
        <dbReference type="SAM" id="MobiDB-lite"/>
    </source>
</evidence>
<protein>
    <submittedName>
        <fullName evidence="14">WD_REPEATS_REGION domain-containing protein</fullName>
    </submittedName>
</protein>
<evidence type="ECO:0000256" key="2">
    <source>
        <dbReference type="ARBA" id="ARBA00007675"/>
    </source>
</evidence>
<dbReference type="OrthoDB" id="10261640at2759"/>
<feature type="domain" description="Transcription initiation factor IIA gamma subunit C-terminal" evidence="11">
    <location>
        <begin position="535"/>
        <end position="577"/>
    </location>
</feature>
<dbReference type="SUPFAM" id="SSF50978">
    <property type="entry name" value="WD40 repeat-like"/>
    <property type="match status" value="1"/>
</dbReference>
<dbReference type="PROSITE" id="PS50082">
    <property type="entry name" value="WD_REPEATS_2"/>
    <property type="match status" value="1"/>
</dbReference>
<comment type="subcellular location">
    <subcellularLocation>
        <location evidence="1">Nucleus</location>
    </subcellularLocation>
</comment>
<keyword evidence="7" id="KW-0539">Nucleus</keyword>
<evidence type="ECO:0000256" key="8">
    <source>
        <dbReference type="PROSITE-ProRule" id="PRU00221"/>
    </source>
</evidence>
<dbReference type="Pfam" id="PF02268">
    <property type="entry name" value="TFIIA_gamma_N"/>
    <property type="match status" value="2"/>
</dbReference>
<dbReference type="SMART" id="SM00320">
    <property type="entry name" value="WD40"/>
    <property type="match status" value="6"/>
</dbReference>
<dbReference type="InterPro" id="IPR051179">
    <property type="entry name" value="WD_repeat_multifunction"/>
</dbReference>
<feature type="repeat" description="WD" evidence="8">
    <location>
        <begin position="193"/>
        <end position="234"/>
    </location>
</feature>
<dbReference type="PANTHER" id="PTHR19857">
    <property type="entry name" value="MITOCHONDRIAL DIVISION PROTEIN 1-RELATED"/>
    <property type="match status" value="1"/>
</dbReference>